<sequence length="229" mass="24590">MVLTSGSLVQLHRGVGPRLKAVMTSLSGSPCAACKFLRRKCMAECIFAPYFPPDQPQKFASVHKVFGASNISKILHELSLNQREDAVNSLAYEADARVNDPVYGCVRTISLLQRQVTQLQQELAMAHQDLARYAASNTAANPPRPNTQQTISISPLRINTGLHQTGPGPGTSGEQIFTGNALMEVTREQLLEIARFGGGSYEAGLRALGSNVLSFSPFGSSPSSRQGSS</sequence>
<keyword evidence="2" id="KW-1185">Reference proteome</keyword>
<accession>A0ACC2EJY5</accession>
<dbReference type="Proteomes" id="UP001162992">
    <property type="component" value="Chromosome 2"/>
</dbReference>
<proteinExistence type="predicted"/>
<name>A0ACC2EJY5_DIPCM</name>
<comment type="caution">
    <text evidence="1">The sequence shown here is derived from an EMBL/GenBank/DDBJ whole genome shotgun (WGS) entry which is preliminary data.</text>
</comment>
<protein>
    <submittedName>
        <fullName evidence="1">Uncharacterized protein</fullName>
    </submittedName>
</protein>
<gene>
    <name evidence="1" type="ORF">O6H91_02G117400</name>
</gene>
<dbReference type="EMBL" id="CM055093">
    <property type="protein sequence ID" value="KAJ7566764.1"/>
    <property type="molecule type" value="Genomic_DNA"/>
</dbReference>
<evidence type="ECO:0000313" key="1">
    <source>
        <dbReference type="EMBL" id="KAJ7566764.1"/>
    </source>
</evidence>
<reference evidence="2" key="1">
    <citation type="journal article" date="2024" name="Proc. Natl. Acad. Sci. U.S.A.">
        <title>Extraordinary preservation of gene collinearity over three hundred million years revealed in homosporous lycophytes.</title>
        <authorList>
            <person name="Li C."/>
            <person name="Wickell D."/>
            <person name="Kuo L.Y."/>
            <person name="Chen X."/>
            <person name="Nie B."/>
            <person name="Liao X."/>
            <person name="Peng D."/>
            <person name="Ji J."/>
            <person name="Jenkins J."/>
            <person name="Williams M."/>
            <person name="Shu S."/>
            <person name="Plott C."/>
            <person name="Barry K."/>
            <person name="Rajasekar S."/>
            <person name="Grimwood J."/>
            <person name="Han X."/>
            <person name="Sun S."/>
            <person name="Hou Z."/>
            <person name="He W."/>
            <person name="Dai G."/>
            <person name="Sun C."/>
            <person name="Schmutz J."/>
            <person name="Leebens-Mack J.H."/>
            <person name="Li F.W."/>
            <person name="Wang L."/>
        </authorList>
    </citation>
    <scope>NUCLEOTIDE SEQUENCE [LARGE SCALE GENOMIC DNA]</scope>
    <source>
        <strain evidence="2">cv. PW_Plant_1</strain>
    </source>
</reference>
<organism evidence="1 2">
    <name type="scientific">Diphasiastrum complanatum</name>
    <name type="common">Issler's clubmoss</name>
    <name type="synonym">Lycopodium complanatum</name>
    <dbReference type="NCBI Taxonomy" id="34168"/>
    <lineage>
        <taxon>Eukaryota</taxon>
        <taxon>Viridiplantae</taxon>
        <taxon>Streptophyta</taxon>
        <taxon>Embryophyta</taxon>
        <taxon>Tracheophyta</taxon>
        <taxon>Lycopodiopsida</taxon>
        <taxon>Lycopodiales</taxon>
        <taxon>Lycopodiaceae</taxon>
        <taxon>Lycopodioideae</taxon>
        <taxon>Diphasiastrum</taxon>
    </lineage>
</organism>
<evidence type="ECO:0000313" key="2">
    <source>
        <dbReference type="Proteomes" id="UP001162992"/>
    </source>
</evidence>